<reference evidence="7" key="1">
    <citation type="submission" date="2021-02" db="EMBL/GenBank/DDBJ databases">
        <authorList>
            <person name="Nowell W R."/>
        </authorList>
    </citation>
    <scope>NUCLEOTIDE SEQUENCE</scope>
</reference>
<dbReference type="CDD" id="cd06224">
    <property type="entry name" value="REM"/>
    <property type="match status" value="1"/>
</dbReference>
<feature type="domain" description="Ras-GEF" evidence="4">
    <location>
        <begin position="809"/>
        <end position="1036"/>
    </location>
</feature>
<dbReference type="PROSITE" id="PS50009">
    <property type="entry name" value="RASGEF_CAT"/>
    <property type="match status" value="1"/>
</dbReference>
<evidence type="ECO:0000259" key="4">
    <source>
        <dbReference type="PROSITE" id="PS50009"/>
    </source>
</evidence>
<dbReference type="GO" id="GO:0005886">
    <property type="term" value="C:plasma membrane"/>
    <property type="evidence" value="ECO:0007669"/>
    <property type="project" value="TreeGrafter"/>
</dbReference>
<evidence type="ECO:0000256" key="2">
    <source>
        <dbReference type="PROSITE-ProRule" id="PRU00168"/>
    </source>
</evidence>
<feature type="compositionally biased region" description="Polar residues" evidence="3">
    <location>
        <begin position="576"/>
        <end position="601"/>
    </location>
</feature>
<dbReference type="CDD" id="cd00155">
    <property type="entry name" value="RasGEF"/>
    <property type="match status" value="1"/>
</dbReference>
<dbReference type="AlphaFoldDB" id="A0A8S2HKN9"/>
<evidence type="ECO:0000313" key="6">
    <source>
        <dbReference type="EMBL" id="CAF0868167.1"/>
    </source>
</evidence>
<name>A0A8S2HKN9_9BILA</name>
<sequence>MTSRHSLRKVLTMVKTNSNRKRDRNSVISSDSLPLPQSSFERLRKTEKELFKSLSYLEQVLIHNKLEILSSITTSLIENVLDFDSVLKGIFEHETESYRLSILTDVYSSLADLINWADKVLLNSLKIIDKAYKKIIYDFKQAVKNAISIACENSSTHSADSRSDSFHSFRSINSSDDDLVPTLPPKRRVRPVSCSSVITTPSTTSNKNLTSQNTNGHKSNVNSLMSDTLSSNQALIEQQTTSLSPVREHNAIDGESLSFEDDQRIQLIVNDINDIVEKYTKELDDALRQTTTTVNTDIFSFTHKSRSSSFDNIVNSLTNEQSDKVVATITPLWSSLSHRHDSTDALSTDIDPLAKCETRISKMSKKTTLTTTMNGKSLHDKKESCQVYNEMEYVLKSDKGNYLANQRSLFTRNDKIQQPSSEFENQQTIQTNKTELIETMQLNNNNSVTIENQRKTNAIIKSESSHLKTPETVTVLDGFCEGYKKIDSESTTSAANGNKTPPLPPKRKTARAYMSLFDRYDENQAQAFLRDEFFLNQPPQRRFEDLFEQLHERFREMHIFSSDESLKNSIQKEEGQQQQIPSSLTHLSNGLSKKNIKQSNGNRDDVQKSLNENDNITDNANQADMELFLEDVLHLLVFNQKEDPSLRGGTIDALIIRATSPDKKGSYQNEVSKIRRKLTISRFQPDFIYQEAFLTTYRTFVTPQKLVEKLIQRYTFFFKYESKKKIARYAFSLLIRVIDEIDNELSDNMMTSLSLFVTNLIRSSELQLGKLLRRKSLERFSKRPQQIKANIILIQNQISPKRSTLLDFNSNDVAEQMTLLDSELFLKISLPEILYMSIEKGEDYCPNLSYFTEHFNKMSYWVRSRILEQNSQQHRENYFEKFLKILKHLRRLNNFNSYLAILSALDCGPLKRLHWSKSITESTTEHTVLIDSTGSFKNYREALSNSVGSPCIPYIGLILSDLTFVHIGNADYLPDGKTVNFWKRWQQFNILHKLRYCRKWEHKFERNDRILFFFNNFDDYMSEDSQWLQSEKLKPRSKANPYG</sequence>
<dbReference type="Pfam" id="PF00618">
    <property type="entry name" value="RasGEF_N"/>
    <property type="match status" value="1"/>
</dbReference>
<gene>
    <name evidence="6" type="ORF">OVA965_LOCUS7988</name>
    <name evidence="7" type="ORF">TMI583_LOCUS7984</name>
</gene>
<dbReference type="EMBL" id="CAJOBA010002624">
    <property type="protein sequence ID" value="CAF3652965.1"/>
    <property type="molecule type" value="Genomic_DNA"/>
</dbReference>
<dbReference type="Gene3D" id="1.20.870.10">
    <property type="entry name" value="Son of sevenless (SoS) protein Chain: S domain 1"/>
    <property type="match status" value="1"/>
</dbReference>
<dbReference type="Gene3D" id="1.10.840.10">
    <property type="entry name" value="Ras guanine-nucleotide exchange factors catalytic domain"/>
    <property type="match status" value="1"/>
</dbReference>
<accession>A0A8S2HKN9</accession>
<evidence type="ECO:0000256" key="3">
    <source>
        <dbReference type="SAM" id="MobiDB-lite"/>
    </source>
</evidence>
<feature type="domain" description="N-terminal Ras-GEF" evidence="5">
    <location>
        <begin position="642"/>
        <end position="785"/>
    </location>
</feature>
<dbReference type="GO" id="GO:0005085">
    <property type="term" value="F:guanyl-nucleotide exchange factor activity"/>
    <property type="evidence" value="ECO:0007669"/>
    <property type="project" value="UniProtKB-KW"/>
</dbReference>
<dbReference type="PANTHER" id="PTHR23113:SF224">
    <property type="entry name" value="RAP GUANINE NUCLEOTIDE EXCHANGE FACTOR 1"/>
    <property type="match status" value="1"/>
</dbReference>
<organism evidence="7 8">
    <name type="scientific">Didymodactylos carnosus</name>
    <dbReference type="NCBI Taxonomy" id="1234261"/>
    <lineage>
        <taxon>Eukaryota</taxon>
        <taxon>Metazoa</taxon>
        <taxon>Spiralia</taxon>
        <taxon>Gnathifera</taxon>
        <taxon>Rotifera</taxon>
        <taxon>Eurotatoria</taxon>
        <taxon>Bdelloidea</taxon>
        <taxon>Philodinida</taxon>
        <taxon>Philodinidae</taxon>
        <taxon>Didymodactylos</taxon>
    </lineage>
</organism>
<dbReference type="InterPro" id="IPR000651">
    <property type="entry name" value="Ras-like_Gua-exchang_fac_N"/>
</dbReference>
<evidence type="ECO:0000313" key="8">
    <source>
        <dbReference type="Proteomes" id="UP000682733"/>
    </source>
</evidence>
<evidence type="ECO:0000256" key="1">
    <source>
        <dbReference type="ARBA" id="ARBA00022658"/>
    </source>
</evidence>
<keyword evidence="1 2" id="KW-0344">Guanine-nucleotide releasing factor</keyword>
<dbReference type="Proteomes" id="UP000677228">
    <property type="component" value="Unassembled WGS sequence"/>
</dbReference>
<feature type="region of interest" description="Disordered" evidence="3">
    <location>
        <begin position="565"/>
        <end position="617"/>
    </location>
</feature>
<feature type="compositionally biased region" description="Basic and acidic residues" evidence="3">
    <location>
        <begin position="565"/>
        <end position="575"/>
    </location>
</feature>
<dbReference type="InterPro" id="IPR019804">
    <property type="entry name" value="Ras_G-nucl-exch_fac_CS"/>
</dbReference>
<proteinExistence type="predicted"/>
<dbReference type="InterPro" id="IPR023578">
    <property type="entry name" value="Ras_GEF_dom_sf"/>
</dbReference>
<dbReference type="PROSITE" id="PS00720">
    <property type="entry name" value="RASGEF"/>
    <property type="match status" value="1"/>
</dbReference>
<dbReference type="PANTHER" id="PTHR23113">
    <property type="entry name" value="GUANINE NUCLEOTIDE EXCHANGE FACTOR"/>
    <property type="match status" value="1"/>
</dbReference>
<feature type="compositionally biased region" description="Polar residues" evidence="3">
    <location>
        <begin position="608"/>
        <end position="617"/>
    </location>
</feature>
<dbReference type="EMBL" id="CAJNOK010002623">
    <property type="protein sequence ID" value="CAF0868167.1"/>
    <property type="molecule type" value="Genomic_DNA"/>
</dbReference>
<comment type="caution">
    <text evidence="7">The sequence shown here is derived from an EMBL/GenBank/DDBJ whole genome shotgun (WGS) entry which is preliminary data.</text>
</comment>
<dbReference type="GO" id="GO:0007265">
    <property type="term" value="P:Ras protein signal transduction"/>
    <property type="evidence" value="ECO:0007669"/>
    <property type="project" value="TreeGrafter"/>
</dbReference>
<dbReference type="Pfam" id="PF00617">
    <property type="entry name" value="RasGEF"/>
    <property type="match status" value="1"/>
</dbReference>
<dbReference type="SMART" id="SM00229">
    <property type="entry name" value="RasGEFN"/>
    <property type="match status" value="1"/>
</dbReference>
<evidence type="ECO:0000313" key="7">
    <source>
        <dbReference type="EMBL" id="CAF3652965.1"/>
    </source>
</evidence>
<protein>
    <submittedName>
        <fullName evidence="7">Uncharacterized protein</fullName>
    </submittedName>
</protein>
<evidence type="ECO:0000259" key="5">
    <source>
        <dbReference type="PROSITE" id="PS50212"/>
    </source>
</evidence>
<dbReference type="PROSITE" id="PS50212">
    <property type="entry name" value="RASGEF_NTER"/>
    <property type="match status" value="1"/>
</dbReference>
<dbReference type="InterPro" id="IPR001895">
    <property type="entry name" value="RASGEF_cat_dom"/>
</dbReference>
<dbReference type="SMART" id="SM00147">
    <property type="entry name" value="RasGEF"/>
    <property type="match status" value="1"/>
</dbReference>
<dbReference type="InterPro" id="IPR036964">
    <property type="entry name" value="RASGEF_cat_dom_sf"/>
</dbReference>
<dbReference type="Proteomes" id="UP000682733">
    <property type="component" value="Unassembled WGS sequence"/>
</dbReference>
<dbReference type="InterPro" id="IPR008937">
    <property type="entry name" value="Ras-like_GEF"/>
</dbReference>
<dbReference type="SUPFAM" id="SSF48366">
    <property type="entry name" value="Ras GEF"/>
    <property type="match status" value="1"/>
</dbReference>